<evidence type="ECO:0000313" key="2">
    <source>
        <dbReference type="Proteomes" id="UP000203589"/>
    </source>
</evidence>
<dbReference type="KEGG" id="aht:ANTHELSMS3_01685"/>
<gene>
    <name evidence="1" type="ORF">ANTHELSMS3_01685</name>
</gene>
<organism evidence="1 2">
    <name type="scientific">Antarctobacter heliothermus</name>
    <dbReference type="NCBI Taxonomy" id="74033"/>
    <lineage>
        <taxon>Bacteria</taxon>
        <taxon>Pseudomonadati</taxon>
        <taxon>Pseudomonadota</taxon>
        <taxon>Alphaproteobacteria</taxon>
        <taxon>Rhodobacterales</taxon>
        <taxon>Roseobacteraceae</taxon>
        <taxon>Antarctobacter</taxon>
    </lineage>
</organism>
<reference evidence="1 2" key="1">
    <citation type="submission" date="2017-07" db="EMBL/GenBank/DDBJ databases">
        <title>Genome Sequence of Antarctobacter heliothermus Strain SMS3 Isolated from a culture of the Diatom Skeletonema marinoi.</title>
        <authorList>
            <person name="Topel M."/>
            <person name="Pinder M.I.M."/>
            <person name="Johansson O.N."/>
            <person name="Kourtchenko O."/>
            <person name="Godhe A."/>
            <person name="Clarke A.K."/>
        </authorList>
    </citation>
    <scope>NUCLEOTIDE SEQUENCE [LARGE SCALE GENOMIC DNA]</scope>
    <source>
        <strain evidence="1 2">SMS3</strain>
    </source>
</reference>
<accession>A0A222E2D2</accession>
<dbReference type="AlphaFoldDB" id="A0A222E2D2"/>
<dbReference type="EMBL" id="CP022540">
    <property type="protein sequence ID" value="ASP20374.1"/>
    <property type="molecule type" value="Genomic_DNA"/>
</dbReference>
<sequence>MLPTRRCDNFGVYRESKTGIFDPVRTWLAINAAYGSMFGNEQRIPPSVSTEKPKTSNINIDLDAMREVVNRAIRRASAFVRFGLDDLDERDGGDFNLTASIVYNFWPEEITSEFRDAAREEYRAWLVGSCLRELDLFYGLFLDKLWFAIEVGDLHGTSVRSDYMFDPKFARKTNVAAKQSAVAVKLGISDHLSELNSLSLARNALTHHAGVVRSPFDCNNDTRDTLIMQWLAFDMLASRDGEERVVDHAPFDTHTLPGDGPVQIGLRFTPREIVVPAGHQIKLTHPQIAELCMFYKVLCDKTLDGYRSFLREKGILPPGPDEDDAGHDTR</sequence>
<keyword evidence="2" id="KW-1185">Reference proteome</keyword>
<evidence type="ECO:0000313" key="1">
    <source>
        <dbReference type="EMBL" id="ASP20374.1"/>
    </source>
</evidence>
<proteinExistence type="predicted"/>
<name>A0A222E2D2_9RHOB</name>
<dbReference type="Proteomes" id="UP000203589">
    <property type="component" value="Chromosome"/>
</dbReference>
<protein>
    <submittedName>
        <fullName evidence="1">Uncharacterized protein</fullName>
    </submittedName>
</protein>